<sequence length="221" mass="24366">MIPDRHVRKRIASRFSGRGDRIYIHGKLATDPVYAACVHAIAGTHLPLLDIGCGLGLLGHYLHACNALDGYVGLDNDPRKIAMAREAAERAGLASALTLRESDATAPPGVRGHVALLDVLHYLPEDRQSELLAHAVDHLADDGVLILRSVIRDGSWRFRATVLEEKFIKAIGWIPAGAQYFPTEGDIRRVLEPRGIHVRFRPLFGRTPYNSWLMTASRQAA</sequence>
<accession>A0A4Y5Z7W4</accession>
<dbReference type="RefSeq" id="WP_139983954.1">
    <property type="nucleotide sequence ID" value="NZ_CP041046.1"/>
</dbReference>
<proteinExistence type="predicted"/>
<evidence type="ECO:0000259" key="1">
    <source>
        <dbReference type="Pfam" id="PF08242"/>
    </source>
</evidence>
<dbReference type="Proteomes" id="UP000316093">
    <property type="component" value="Chromosome"/>
</dbReference>
<keyword evidence="3" id="KW-1185">Reference proteome</keyword>
<name>A0A4Y5Z7W4_9GAMM</name>
<dbReference type="KEGG" id="lpy:FIV34_14565"/>
<dbReference type="EMBL" id="CP041046">
    <property type="protein sequence ID" value="QDE40343.1"/>
    <property type="molecule type" value="Genomic_DNA"/>
</dbReference>
<dbReference type="GO" id="GO:0032259">
    <property type="term" value="P:methylation"/>
    <property type="evidence" value="ECO:0007669"/>
    <property type="project" value="UniProtKB-KW"/>
</dbReference>
<evidence type="ECO:0000313" key="2">
    <source>
        <dbReference type="EMBL" id="QDE40343.1"/>
    </source>
</evidence>
<dbReference type="GO" id="GO:0008168">
    <property type="term" value="F:methyltransferase activity"/>
    <property type="evidence" value="ECO:0007669"/>
    <property type="project" value="UniProtKB-KW"/>
</dbReference>
<protein>
    <submittedName>
        <fullName evidence="2">Methyltransferase</fullName>
    </submittedName>
</protein>
<dbReference type="AlphaFoldDB" id="A0A4Y5Z7W4"/>
<evidence type="ECO:0000313" key="3">
    <source>
        <dbReference type="Proteomes" id="UP000316093"/>
    </source>
</evidence>
<reference evidence="2 3" key="1">
    <citation type="submission" date="2019-06" db="EMBL/GenBank/DDBJ databases">
        <title>A complete genome sequence for Luteibacter pinisoli MAH-14.</title>
        <authorList>
            <person name="Baltrus D.A."/>
        </authorList>
    </citation>
    <scope>NUCLEOTIDE SEQUENCE [LARGE SCALE GENOMIC DNA]</scope>
    <source>
        <strain evidence="2 3">MAH-14</strain>
    </source>
</reference>
<dbReference type="CDD" id="cd02440">
    <property type="entry name" value="AdoMet_MTases"/>
    <property type="match status" value="1"/>
</dbReference>
<dbReference type="InterPro" id="IPR013217">
    <property type="entry name" value="Methyltransf_12"/>
</dbReference>
<organism evidence="2 3">
    <name type="scientific">Luteibacter pinisoli</name>
    <dbReference type="NCBI Taxonomy" id="2589080"/>
    <lineage>
        <taxon>Bacteria</taxon>
        <taxon>Pseudomonadati</taxon>
        <taxon>Pseudomonadota</taxon>
        <taxon>Gammaproteobacteria</taxon>
        <taxon>Lysobacterales</taxon>
        <taxon>Rhodanobacteraceae</taxon>
        <taxon>Luteibacter</taxon>
    </lineage>
</organism>
<feature type="domain" description="Methyltransferase type 12" evidence="1">
    <location>
        <begin position="49"/>
        <end position="145"/>
    </location>
</feature>
<dbReference type="Gene3D" id="3.40.50.150">
    <property type="entry name" value="Vaccinia Virus protein VP39"/>
    <property type="match status" value="1"/>
</dbReference>
<dbReference type="InterPro" id="IPR029063">
    <property type="entry name" value="SAM-dependent_MTases_sf"/>
</dbReference>
<gene>
    <name evidence="2" type="ORF">FIV34_14565</name>
</gene>
<dbReference type="SUPFAM" id="SSF53335">
    <property type="entry name" value="S-adenosyl-L-methionine-dependent methyltransferases"/>
    <property type="match status" value="1"/>
</dbReference>
<dbReference type="Pfam" id="PF08242">
    <property type="entry name" value="Methyltransf_12"/>
    <property type="match status" value="1"/>
</dbReference>
<keyword evidence="2" id="KW-0489">Methyltransferase</keyword>
<dbReference type="OrthoDB" id="5565939at2"/>
<keyword evidence="2" id="KW-0808">Transferase</keyword>